<name>L8HBK4_ACACF</name>
<evidence type="ECO:0000313" key="4">
    <source>
        <dbReference type="EMBL" id="ELR21791.1"/>
    </source>
</evidence>
<dbReference type="GO" id="GO:0019887">
    <property type="term" value="F:protein kinase regulator activity"/>
    <property type="evidence" value="ECO:0007669"/>
    <property type="project" value="InterPro"/>
</dbReference>
<dbReference type="OMA" id="DADFGRC"/>
<comment type="similarity">
    <text evidence="1 2">Belongs to the casein kinase 2 subunit beta family.</text>
</comment>
<proteinExistence type="inferred from homology"/>
<dbReference type="EMBL" id="KB007900">
    <property type="protein sequence ID" value="ELR21791.1"/>
    <property type="molecule type" value="Genomic_DNA"/>
</dbReference>
<evidence type="ECO:0000256" key="3">
    <source>
        <dbReference type="SAM" id="MobiDB-lite"/>
    </source>
</evidence>
<dbReference type="InterPro" id="IPR000704">
    <property type="entry name" value="Casein_kinase_II_reg-sub"/>
</dbReference>
<keyword evidence="4" id="KW-0808">Transferase</keyword>
<feature type="compositionally biased region" description="Acidic residues" evidence="3">
    <location>
        <begin position="21"/>
        <end position="30"/>
    </location>
</feature>
<reference evidence="4 5" key="1">
    <citation type="journal article" date="2013" name="Genome Biol.">
        <title>Genome of Acanthamoeba castellanii highlights extensive lateral gene transfer and early evolution of tyrosine kinase signaling.</title>
        <authorList>
            <person name="Clarke M."/>
            <person name="Lohan A.J."/>
            <person name="Liu B."/>
            <person name="Lagkouvardos I."/>
            <person name="Roy S."/>
            <person name="Zafar N."/>
            <person name="Bertelli C."/>
            <person name="Schilde C."/>
            <person name="Kianianmomeni A."/>
            <person name="Burglin T.R."/>
            <person name="Frech C."/>
            <person name="Turcotte B."/>
            <person name="Kopec K.O."/>
            <person name="Synnott J.M."/>
            <person name="Choo C."/>
            <person name="Paponov I."/>
            <person name="Finkler A."/>
            <person name="Soon Heng Tan C."/>
            <person name="Hutchins A.P."/>
            <person name="Weinmeier T."/>
            <person name="Rattei T."/>
            <person name="Chu J.S."/>
            <person name="Gimenez G."/>
            <person name="Irimia M."/>
            <person name="Rigden D.J."/>
            <person name="Fitzpatrick D.A."/>
            <person name="Lorenzo-Morales J."/>
            <person name="Bateman A."/>
            <person name="Chiu C.H."/>
            <person name="Tang P."/>
            <person name="Hegemann P."/>
            <person name="Fromm H."/>
            <person name="Raoult D."/>
            <person name="Greub G."/>
            <person name="Miranda-Saavedra D."/>
            <person name="Chen N."/>
            <person name="Nash P."/>
            <person name="Ginger M.L."/>
            <person name="Horn M."/>
            <person name="Schaap P."/>
            <person name="Caler L."/>
            <person name="Loftus B."/>
        </authorList>
    </citation>
    <scope>NUCLEOTIDE SEQUENCE [LARGE SCALE GENOMIC DNA]</scope>
    <source>
        <strain evidence="4 5">Neff</strain>
    </source>
</reference>
<sequence>MNRSKSRAAASEKGNKKDVEVDSESDSDELSSEDQTWIQWFCSLKGNEFFVEVDEDYIQDDFNLTGLRSIVSNYDYALDMILDAESDEALTEEQQDSIESAAEMLYGLIHARYILTNRGLASMVDKYNAMEFGRCPRVYCQGQAVLPVGQSDIPRMNTVKLFCPRCEDIYYPKLSRHNQIDGAYFGSTFPHLLLQMYPEFIPPKPTISYVPRIYGFKIHKSARSRIETLSNNTNSGATAGARKMEE</sequence>
<dbReference type="GeneID" id="14922704"/>
<keyword evidence="5" id="KW-1185">Reference proteome</keyword>
<evidence type="ECO:0000313" key="5">
    <source>
        <dbReference type="Proteomes" id="UP000011083"/>
    </source>
</evidence>
<dbReference type="GO" id="GO:0005737">
    <property type="term" value="C:cytoplasm"/>
    <property type="evidence" value="ECO:0007669"/>
    <property type="project" value="TreeGrafter"/>
</dbReference>
<dbReference type="KEGG" id="acan:ACA1_385680"/>
<dbReference type="RefSeq" id="XP_004347173.1">
    <property type="nucleotide sequence ID" value="XM_004347123.1"/>
</dbReference>
<gene>
    <name evidence="4" type="ORF">ACA1_385680</name>
</gene>
<dbReference type="PANTHER" id="PTHR11740">
    <property type="entry name" value="CASEIN KINASE II SUBUNIT BETA"/>
    <property type="match status" value="1"/>
</dbReference>
<dbReference type="PRINTS" id="PR00472">
    <property type="entry name" value="CASNKINASEII"/>
</dbReference>
<comment type="subunit">
    <text evidence="2">Tetramer of two alpha and two beta subunits.</text>
</comment>
<organism evidence="4 5">
    <name type="scientific">Acanthamoeba castellanii (strain ATCC 30010 / Neff)</name>
    <dbReference type="NCBI Taxonomy" id="1257118"/>
    <lineage>
        <taxon>Eukaryota</taxon>
        <taxon>Amoebozoa</taxon>
        <taxon>Discosea</taxon>
        <taxon>Longamoebia</taxon>
        <taxon>Centramoebida</taxon>
        <taxon>Acanthamoebidae</taxon>
        <taxon>Acanthamoeba</taxon>
    </lineage>
</organism>
<dbReference type="SMART" id="SM01085">
    <property type="entry name" value="CK_II_beta"/>
    <property type="match status" value="1"/>
</dbReference>
<dbReference type="GO" id="GO:0016301">
    <property type="term" value="F:kinase activity"/>
    <property type="evidence" value="ECO:0007669"/>
    <property type="project" value="UniProtKB-KW"/>
</dbReference>
<dbReference type="GO" id="GO:0005956">
    <property type="term" value="C:protein kinase CK2 complex"/>
    <property type="evidence" value="ECO:0007669"/>
    <property type="project" value="UniProtKB-UniRule"/>
</dbReference>
<dbReference type="Gene3D" id="1.10.1820.10">
    <property type="entry name" value="protein kinase ck2 holoenzyme, chain C, domain 1"/>
    <property type="match status" value="1"/>
</dbReference>
<dbReference type="PANTHER" id="PTHR11740:SF0">
    <property type="entry name" value="CASEIN KINASE II SUBUNIT BETA"/>
    <property type="match status" value="1"/>
</dbReference>
<dbReference type="AlphaFoldDB" id="L8HBK4"/>
<dbReference type="PROSITE" id="PS01101">
    <property type="entry name" value="CK2_BETA"/>
    <property type="match status" value="1"/>
</dbReference>
<dbReference type="VEuPathDB" id="AmoebaDB:ACA1_385680"/>
<keyword evidence="4" id="KW-0418">Kinase</keyword>
<dbReference type="FunFam" id="1.10.1820.10:FF:000005">
    <property type="entry name" value="Casein kinase II subunit beta"/>
    <property type="match status" value="1"/>
</dbReference>
<evidence type="ECO:0000256" key="1">
    <source>
        <dbReference type="ARBA" id="ARBA00006941"/>
    </source>
</evidence>
<feature type="region of interest" description="Disordered" evidence="3">
    <location>
        <begin position="1"/>
        <end position="30"/>
    </location>
</feature>
<protein>
    <recommendedName>
        <fullName evidence="2">Casein kinase II subunit beta</fullName>
        <shortName evidence="2">CK II beta</shortName>
    </recommendedName>
</protein>
<dbReference type="InterPro" id="IPR035991">
    <property type="entry name" value="Casein_kinase_II_beta-like"/>
</dbReference>
<dbReference type="Proteomes" id="UP000011083">
    <property type="component" value="Unassembled WGS sequence"/>
</dbReference>
<dbReference type="SUPFAM" id="SSF57798">
    <property type="entry name" value="Casein kinase II beta subunit"/>
    <property type="match status" value="1"/>
</dbReference>
<dbReference type="Pfam" id="PF01214">
    <property type="entry name" value="CK_II_beta"/>
    <property type="match status" value="1"/>
</dbReference>
<dbReference type="FunFam" id="2.20.25.20:FF:000001">
    <property type="entry name" value="Casein kinase II subunit beta"/>
    <property type="match status" value="1"/>
</dbReference>
<dbReference type="STRING" id="1257118.L8HBK4"/>
<dbReference type="InterPro" id="IPR016149">
    <property type="entry name" value="Casein_kin_II_reg-sub_N"/>
</dbReference>
<accession>L8HBK4</accession>
<dbReference type="OrthoDB" id="3971593at2759"/>
<evidence type="ECO:0000256" key="2">
    <source>
        <dbReference type="RuleBase" id="RU361268"/>
    </source>
</evidence>
<dbReference type="Gene3D" id="2.20.25.20">
    <property type="match status" value="1"/>
</dbReference>